<gene>
    <name evidence="5" type="ORF">KB893_015220</name>
    <name evidence="4" type="ORF">KB893_07270</name>
</gene>
<dbReference type="PANTHER" id="PTHR30203:SF33">
    <property type="entry name" value="BLR4455 PROTEIN"/>
    <property type="match status" value="1"/>
</dbReference>
<feature type="signal peptide" evidence="2">
    <location>
        <begin position="1"/>
        <end position="27"/>
    </location>
</feature>
<name>A0A8J8AY44_9GAMM</name>
<dbReference type="EMBL" id="JAGQFT020000011">
    <property type="protein sequence ID" value="MBS7458488.1"/>
    <property type="molecule type" value="Genomic_DNA"/>
</dbReference>
<keyword evidence="2" id="KW-0732">Signal</keyword>
<keyword evidence="3" id="KW-0175">Coiled coil</keyword>
<evidence type="ECO:0000313" key="6">
    <source>
        <dbReference type="Proteomes" id="UP000675747"/>
    </source>
</evidence>
<evidence type="ECO:0000256" key="3">
    <source>
        <dbReference type="SAM" id="Coils"/>
    </source>
</evidence>
<dbReference type="GO" id="GO:0009279">
    <property type="term" value="C:cell outer membrane"/>
    <property type="evidence" value="ECO:0007669"/>
    <property type="project" value="UniProtKB-SubCell"/>
</dbReference>
<evidence type="ECO:0000256" key="2">
    <source>
        <dbReference type="RuleBase" id="RU362097"/>
    </source>
</evidence>
<reference evidence="4" key="2">
    <citation type="submission" date="2021-04" db="EMBL/GenBank/DDBJ databases">
        <authorList>
            <person name="Karlyshev A.V."/>
        </authorList>
    </citation>
    <scope>NUCLEOTIDE SEQUENCE</scope>
    <source>
        <strain evidence="4">LMG 29479</strain>
    </source>
</reference>
<dbReference type="GO" id="GO:0015562">
    <property type="term" value="F:efflux transmembrane transporter activity"/>
    <property type="evidence" value="ECO:0007669"/>
    <property type="project" value="InterPro"/>
</dbReference>
<protein>
    <submittedName>
        <fullName evidence="4">Efflux transporter outer membrane subunit</fullName>
    </submittedName>
</protein>
<keyword evidence="6" id="KW-1185">Reference proteome</keyword>
<keyword evidence="2" id="KW-1134">Transmembrane beta strand</keyword>
<dbReference type="EMBL" id="JAGQFT010000044">
    <property type="protein sequence ID" value="MBR0562314.1"/>
    <property type="molecule type" value="Genomic_DNA"/>
</dbReference>
<evidence type="ECO:0000313" key="5">
    <source>
        <dbReference type="EMBL" id="MBS7458488.1"/>
    </source>
</evidence>
<dbReference type="Pfam" id="PF02321">
    <property type="entry name" value="OEP"/>
    <property type="match status" value="2"/>
</dbReference>
<comment type="caution">
    <text evidence="4">The sequence shown here is derived from an EMBL/GenBank/DDBJ whole genome shotgun (WGS) entry which is preliminary data.</text>
</comment>
<sequence length="485" mass="51332">MPDRPTLSVPMSSRPLRLALACVLACAGGCAVGPDYVRPDAPVPVAWGEAVPAGLPQVGDGPWWEAWNDPVLDALIERVDLSNQSIAAAEASYRQARALVRGQRAAWFPTVSADLGASRSGGDASTVGDSGVIRGSNSRQVDLSVGASWEVDVWGRVRRSVEAARADAAASAADLAAARLSARGELATAYFQLREADAEIELLEATIEGYERALEITRNRYEAGIVVRSDVLQAESTLRSAQAERESLLQQRAQLAHAIAVLVGEAPARFEVTSAPWDPAVPALPLGLPSDLLRRRPDVAAAQWRMRSANASIGVAQADWFPSLTLTGRGTSTADTVGELVDAAVNTWSLALGLAQTVFDGGARSAQVESARASYEGTVADYRQTLLGAFQEVEDNLAAARALERRAELLAAQSEAADEAERIMLNRYRAGQVAYTDVVTAQADALSARRTLAQAMRDRQTTAVALVQAVGGDWSGRVDPAPEAG</sequence>
<dbReference type="InterPro" id="IPR010131">
    <property type="entry name" value="MdtP/NodT-like"/>
</dbReference>
<keyword evidence="2" id="KW-0472">Membrane</keyword>
<dbReference type="InterPro" id="IPR003423">
    <property type="entry name" value="OMP_efflux"/>
</dbReference>
<dbReference type="PANTHER" id="PTHR30203">
    <property type="entry name" value="OUTER MEMBRANE CATION EFFLUX PROTEIN"/>
    <property type="match status" value="1"/>
</dbReference>
<accession>A0A8J8AY44</accession>
<keyword evidence="2" id="KW-0812">Transmembrane</keyword>
<feature type="chain" id="PRO_5042659412" evidence="2">
    <location>
        <begin position="28"/>
        <end position="485"/>
    </location>
</feature>
<dbReference type="AlphaFoldDB" id="A0A8J8AY44"/>
<keyword evidence="2" id="KW-0449">Lipoprotein</keyword>
<dbReference type="SUPFAM" id="SSF56954">
    <property type="entry name" value="Outer membrane efflux proteins (OEP)"/>
    <property type="match status" value="1"/>
</dbReference>
<dbReference type="RefSeq" id="WP_211926259.1">
    <property type="nucleotide sequence ID" value="NZ_JAGQFT020000011.1"/>
</dbReference>
<dbReference type="Gene3D" id="2.20.200.10">
    <property type="entry name" value="Outer membrane efflux proteins (OEP)"/>
    <property type="match status" value="1"/>
</dbReference>
<evidence type="ECO:0000256" key="1">
    <source>
        <dbReference type="ARBA" id="ARBA00007613"/>
    </source>
</evidence>
<dbReference type="NCBIfam" id="TIGR01845">
    <property type="entry name" value="outer_NodT"/>
    <property type="match status" value="1"/>
</dbReference>
<comment type="similarity">
    <text evidence="1 2">Belongs to the outer membrane factor (OMF) (TC 1.B.17) family.</text>
</comment>
<comment type="subcellular location">
    <subcellularLocation>
        <location evidence="2">Cell outer membrane</location>
        <topology evidence="2">Lipid-anchor</topology>
    </subcellularLocation>
</comment>
<proteinExistence type="inferred from homology"/>
<dbReference type="Gene3D" id="1.20.1600.10">
    <property type="entry name" value="Outer membrane efflux proteins (OEP)"/>
    <property type="match status" value="1"/>
</dbReference>
<evidence type="ECO:0000313" key="4">
    <source>
        <dbReference type="EMBL" id="MBR0562314.1"/>
    </source>
</evidence>
<dbReference type="Proteomes" id="UP000675747">
    <property type="component" value="Unassembled WGS sequence"/>
</dbReference>
<reference evidence="5 6" key="1">
    <citation type="journal article" date="2021" name="Microbiol. Resour. Announc.">
        <title>Draft Genome Sequence of Coralloluteibacterium stylophorae LMG 29479T.</title>
        <authorList>
            <person name="Karlyshev A.V."/>
            <person name="Kudryashova E.B."/>
            <person name="Ariskina E.V."/>
            <person name="Conroy A.P."/>
            <person name="Abidueva E.Y."/>
        </authorList>
    </citation>
    <scope>NUCLEOTIDE SEQUENCE [LARGE SCALE GENOMIC DNA]</scope>
    <source>
        <strain evidence="5 6">LMG 29479</strain>
    </source>
</reference>
<organism evidence="4">
    <name type="scientific">Coralloluteibacterium stylophorae</name>
    <dbReference type="NCBI Taxonomy" id="1776034"/>
    <lineage>
        <taxon>Bacteria</taxon>
        <taxon>Pseudomonadati</taxon>
        <taxon>Pseudomonadota</taxon>
        <taxon>Gammaproteobacteria</taxon>
        <taxon>Lysobacterales</taxon>
        <taxon>Lysobacteraceae</taxon>
        <taxon>Coralloluteibacterium</taxon>
    </lineage>
</organism>
<feature type="coiled-coil region" evidence="3">
    <location>
        <begin position="193"/>
        <end position="258"/>
    </location>
</feature>
<keyword evidence="2" id="KW-0564">Palmitate</keyword>